<accession>G8JNU1</accession>
<evidence type="ECO:0000313" key="1">
    <source>
        <dbReference type="EMBL" id="AET38366.1"/>
    </source>
</evidence>
<evidence type="ECO:0000313" key="2">
    <source>
        <dbReference type="Proteomes" id="UP000006790"/>
    </source>
</evidence>
<dbReference type="Proteomes" id="UP000006790">
    <property type="component" value="Chromosome 2"/>
</dbReference>
<dbReference type="HOGENOM" id="CLU_1845096_0_0_1"/>
<protein>
    <submittedName>
        <fullName evidence="1">Uncharacterized protein</fullName>
    </submittedName>
</protein>
<dbReference type="KEGG" id="erc:Ecym_2655"/>
<keyword evidence="2" id="KW-1185">Reference proteome</keyword>
<dbReference type="InParanoid" id="G8JNU1"/>
<gene>
    <name evidence="1" type="ordered locus">Ecym_2655</name>
</gene>
<organism evidence="1 2">
    <name type="scientific">Eremothecium cymbalariae (strain CBS 270.75 / DBVPG 7215 / KCTC 17166 / NRRL Y-17582)</name>
    <name type="common">Yeast</name>
    <dbReference type="NCBI Taxonomy" id="931890"/>
    <lineage>
        <taxon>Eukaryota</taxon>
        <taxon>Fungi</taxon>
        <taxon>Dikarya</taxon>
        <taxon>Ascomycota</taxon>
        <taxon>Saccharomycotina</taxon>
        <taxon>Saccharomycetes</taxon>
        <taxon>Saccharomycetales</taxon>
        <taxon>Saccharomycetaceae</taxon>
        <taxon>Eremothecium</taxon>
    </lineage>
</organism>
<reference evidence="2" key="1">
    <citation type="journal article" date="2012" name="G3 (Bethesda)">
        <title>Pichia sorbitophila, an interspecies yeast hybrid reveals early steps of genome resolution following polyploidization.</title>
        <authorList>
            <person name="Leh Louis V."/>
            <person name="Despons L."/>
            <person name="Friedrich A."/>
            <person name="Martin T."/>
            <person name="Durrens P."/>
            <person name="Casaregola S."/>
            <person name="Neuveglise C."/>
            <person name="Fairhead C."/>
            <person name="Marck C."/>
            <person name="Cruz J.A."/>
            <person name="Straub M.L."/>
            <person name="Kugler V."/>
            <person name="Sacerdot C."/>
            <person name="Uzunov Z."/>
            <person name="Thierry A."/>
            <person name="Weiss S."/>
            <person name="Bleykasten C."/>
            <person name="De Montigny J."/>
            <person name="Jacques N."/>
            <person name="Jung P."/>
            <person name="Lemaire M."/>
            <person name="Mallet S."/>
            <person name="Morel G."/>
            <person name="Richard G.F."/>
            <person name="Sarkar A."/>
            <person name="Savel G."/>
            <person name="Schacherer J."/>
            <person name="Seret M.L."/>
            <person name="Talla E."/>
            <person name="Samson G."/>
            <person name="Jubin C."/>
            <person name="Poulain J."/>
            <person name="Vacherie B."/>
            <person name="Barbe V."/>
            <person name="Pelletier E."/>
            <person name="Sherman D.J."/>
            <person name="Westhof E."/>
            <person name="Weissenbach J."/>
            <person name="Baret P.V."/>
            <person name="Wincker P."/>
            <person name="Gaillardin C."/>
            <person name="Dujon B."/>
            <person name="Souciet J.L."/>
        </authorList>
    </citation>
    <scope>NUCLEOTIDE SEQUENCE [LARGE SCALE GENOMIC DNA]</scope>
    <source>
        <strain evidence="2">CBS 270.75 / DBVPG 7215 / KCTC 17166 / NRRL Y-17582</strain>
    </source>
</reference>
<sequence length="139" mass="16373">MWEDNRTRLEKKEGWFSFFGTLLYIRSRFSSRFWVAEEMGLPGLGWGGAAPALTTEVYIYMCKKLVYIASQSKRGVQRFRQRRQLAQVGFVREAATKQQRSLLLGCRPLFFFCSLVGRYRRLPLSVFRLIMMIPCKQQQ</sequence>
<dbReference type="GeneID" id="11471969"/>
<dbReference type="RefSeq" id="XP_003645183.1">
    <property type="nucleotide sequence ID" value="XM_003645135.1"/>
</dbReference>
<dbReference type="EMBL" id="CP002498">
    <property type="protein sequence ID" value="AET38366.1"/>
    <property type="molecule type" value="Genomic_DNA"/>
</dbReference>
<proteinExistence type="predicted"/>
<name>G8JNU1_ERECY</name>
<dbReference type="AlphaFoldDB" id="G8JNU1"/>